<name>A0ABU0X8H3_9PSEU</name>
<proteinExistence type="predicted"/>
<gene>
    <name evidence="2" type="ORF">CKY47_31675</name>
</gene>
<dbReference type="InterPro" id="IPR051448">
    <property type="entry name" value="CdaR-like_regulators"/>
</dbReference>
<dbReference type="Gene3D" id="1.10.10.2840">
    <property type="entry name" value="PucR C-terminal helix-turn-helix domain"/>
    <property type="match status" value="1"/>
</dbReference>
<organism evidence="2 3">
    <name type="scientific">Saccharothrix yanglingensis</name>
    <dbReference type="NCBI Taxonomy" id="659496"/>
    <lineage>
        <taxon>Bacteria</taxon>
        <taxon>Bacillati</taxon>
        <taxon>Actinomycetota</taxon>
        <taxon>Actinomycetes</taxon>
        <taxon>Pseudonocardiales</taxon>
        <taxon>Pseudonocardiaceae</taxon>
        <taxon>Saccharothrix</taxon>
    </lineage>
</organism>
<dbReference type="SUPFAM" id="SSF46689">
    <property type="entry name" value="Homeodomain-like"/>
    <property type="match status" value="1"/>
</dbReference>
<dbReference type="InterPro" id="IPR042070">
    <property type="entry name" value="PucR_C-HTH_sf"/>
</dbReference>
<protein>
    <recommendedName>
        <fullName evidence="1">PucR C-terminal helix-turn-helix domain-containing protein</fullName>
    </recommendedName>
</protein>
<dbReference type="RefSeq" id="WP_306750084.1">
    <property type="nucleotide sequence ID" value="NZ_NSDM01000018.1"/>
</dbReference>
<dbReference type="InterPro" id="IPR009057">
    <property type="entry name" value="Homeodomain-like_sf"/>
</dbReference>
<reference evidence="2 3" key="1">
    <citation type="submission" date="2017-06" db="EMBL/GenBank/DDBJ databases">
        <title>Cultured bacterium strain Saccharothrix yanglingensis Hhs.015.</title>
        <authorList>
            <person name="Xia Y."/>
        </authorList>
    </citation>
    <scope>NUCLEOTIDE SEQUENCE [LARGE SCALE GENOMIC DNA]</scope>
    <source>
        <strain evidence="2 3">Hhs.015</strain>
    </source>
</reference>
<keyword evidence="3" id="KW-1185">Reference proteome</keyword>
<dbReference type="Pfam" id="PF13556">
    <property type="entry name" value="HTH_30"/>
    <property type="match status" value="1"/>
</dbReference>
<dbReference type="InterPro" id="IPR025736">
    <property type="entry name" value="PucR_C-HTH_dom"/>
</dbReference>
<dbReference type="EMBL" id="NSDM01000018">
    <property type="protein sequence ID" value="MDQ2588436.1"/>
    <property type="molecule type" value="Genomic_DNA"/>
</dbReference>
<feature type="domain" description="PucR C-terminal helix-turn-helix" evidence="1">
    <location>
        <begin position="328"/>
        <end position="384"/>
    </location>
</feature>
<comment type="caution">
    <text evidence="2">The sequence shown here is derived from an EMBL/GenBank/DDBJ whole genome shotgun (WGS) entry which is preliminary data.</text>
</comment>
<accession>A0ABU0X8H3</accession>
<evidence type="ECO:0000313" key="2">
    <source>
        <dbReference type="EMBL" id="MDQ2588436.1"/>
    </source>
</evidence>
<dbReference type="Proteomes" id="UP001225605">
    <property type="component" value="Unassembled WGS sequence"/>
</dbReference>
<evidence type="ECO:0000313" key="3">
    <source>
        <dbReference type="Proteomes" id="UP001225605"/>
    </source>
</evidence>
<sequence>MAPGTRVLAETADAMLGDLDKLVQRVNELSPEHRALDEVVRRNNAADMAISLSNSITIFLGLARDLRPTVETDHEWEMRGASLGWARRVMNSGVVDLPGLLKISTSAHVIVMRQLLSAIPDDHVVGLLSPLGEWHDTFFTEAHRHALESLRTVPPLHGRQRTGDQHRNWLLNMLTSSHASADDYADHVPARLFVVVLRAAPPVLRTVLDGEERLDSWWTVWRPTPEQLIVVGDLARAEGDWLGDTLLALRPDSSTEGVIAADSGSLAELRDILAVLRAKVAEYQPRPLRPAEVLSGRRLTVLDSVSANPAATDRFVRMLAQLSGAGELTRSVQTLLTCDLNLSKAAELLAVHRSTLVYRLDRIARLTGVDPRTTEGAALWWIALGIGRHSG</sequence>
<dbReference type="PANTHER" id="PTHR33744">
    <property type="entry name" value="CARBOHYDRATE DIACID REGULATOR"/>
    <property type="match status" value="1"/>
</dbReference>
<evidence type="ECO:0000259" key="1">
    <source>
        <dbReference type="Pfam" id="PF13556"/>
    </source>
</evidence>